<evidence type="ECO:0000313" key="2">
    <source>
        <dbReference type="Proteomes" id="UP000516428"/>
    </source>
</evidence>
<keyword evidence="1" id="KW-0614">Plasmid</keyword>
<organism evidence="1 2">
    <name type="scientific">Streptomyces xanthii</name>
    <dbReference type="NCBI Taxonomy" id="2768069"/>
    <lineage>
        <taxon>Bacteria</taxon>
        <taxon>Bacillati</taxon>
        <taxon>Actinomycetota</taxon>
        <taxon>Actinomycetes</taxon>
        <taxon>Kitasatosporales</taxon>
        <taxon>Streptomycetaceae</taxon>
        <taxon>Streptomyces</taxon>
    </lineage>
</organism>
<accession>A0A7H1BL72</accession>
<dbReference type="EMBL" id="CP061283">
    <property type="protein sequence ID" value="QNS09477.1"/>
    <property type="molecule type" value="Genomic_DNA"/>
</dbReference>
<sequence>MPQALGVAVRHTIDVLFVFEQEPAVIDAPECGRMYFLTEPGRGGVWGADVWTLDAGSWLPVPQLPNGCPLPVSDLRRALSLTYPAFRGRTAGLPPQQSTPGGIL</sequence>
<reference evidence="1 2" key="1">
    <citation type="submission" date="2020-09" db="EMBL/GenBank/DDBJ databases">
        <title>A novel species.</title>
        <authorList>
            <person name="Gao J."/>
        </authorList>
    </citation>
    <scope>NUCLEOTIDE SEQUENCE [LARGE SCALE GENOMIC DNA]</scope>
    <source>
        <strain evidence="1 2">CRXT-Y-14</strain>
        <plasmid evidence="1 2">unnamed2</plasmid>
    </source>
</reference>
<keyword evidence="2" id="KW-1185">Reference proteome</keyword>
<proteinExistence type="predicted"/>
<name>A0A7H1BL72_9ACTN</name>
<protein>
    <submittedName>
        <fullName evidence="1">Uncharacterized protein</fullName>
    </submittedName>
</protein>
<dbReference type="AlphaFoldDB" id="A0A7H1BL72"/>
<geneLocation type="plasmid" evidence="1 2">
    <name>unnamed2</name>
</geneLocation>
<dbReference type="KEGG" id="sxn:IAG42_37615"/>
<dbReference type="RefSeq" id="WP_188342132.1">
    <property type="nucleotide sequence ID" value="NZ_CP061283.1"/>
</dbReference>
<evidence type="ECO:0000313" key="1">
    <source>
        <dbReference type="EMBL" id="QNS09477.1"/>
    </source>
</evidence>
<gene>
    <name evidence="1" type="ORF">IAG42_37615</name>
</gene>
<dbReference type="Proteomes" id="UP000516428">
    <property type="component" value="Plasmid unnamed2"/>
</dbReference>